<dbReference type="EMBL" id="JAWWNJ010000005">
    <property type="protein sequence ID" value="KAK7055359.1"/>
    <property type="molecule type" value="Genomic_DNA"/>
</dbReference>
<feature type="region of interest" description="Disordered" evidence="1">
    <location>
        <begin position="109"/>
        <end position="188"/>
    </location>
</feature>
<evidence type="ECO:0000313" key="2">
    <source>
        <dbReference type="EMBL" id="KAK7055359.1"/>
    </source>
</evidence>
<protein>
    <submittedName>
        <fullName evidence="2">Uncharacterized protein</fullName>
    </submittedName>
</protein>
<accession>A0AAW0DV01</accession>
<name>A0AAW0DV01_9AGAR</name>
<gene>
    <name evidence="2" type="ORF">R3P38DRAFT_2846612</name>
</gene>
<keyword evidence="3" id="KW-1185">Reference proteome</keyword>
<reference evidence="2 3" key="1">
    <citation type="journal article" date="2024" name="J Genomics">
        <title>Draft genome sequencing and assembly of Favolaschia claudopus CIRM-BRFM 2984 isolated from oak limbs.</title>
        <authorList>
            <person name="Navarro D."/>
            <person name="Drula E."/>
            <person name="Chaduli D."/>
            <person name="Cazenave R."/>
            <person name="Ahrendt S."/>
            <person name="Wang J."/>
            <person name="Lipzen A."/>
            <person name="Daum C."/>
            <person name="Barry K."/>
            <person name="Grigoriev I.V."/>
            <person name="Favel A."/>
            <person name="Rosso M.N."/>
            <person name="Martin F."/>
        </authorList>
    </citation>
    <scope>NUCLEOTIDE SEQUENCE [LARGE SCALE GENOMIC DNA]</scope>
    <source>
        <strain evidence="2 3">CIRM-BRFM 2984</strain>
    </source>
</reference>
<organism evidence="2 3">
    <name type="scientific">Favolaschia claudopus</name>
    <dbReference type="NCBI Taxonomy" id="2862362"/>
    <lineage>
        <taxon>Eukaryota</taxon>
        <taxon>Fungi</taxon>
        <taxon>Dikarya</taxon>
        <taxon>Basidiomycota</taxon>
        <taxon>Agaricomycotina</taxon>
        <taxon>Agaricomycetes</taxon>
        <taxon>Agaricomycetidae</taxon>
        <taxon>Agaricales</taxon>
        <taxon>Marasmiineae</taxon>
        <taxon>Mycenaceae</taxon>
        <taxon>Favolaschia</taxon>
    </lineage>
</organism>
<evidence type="ECO:0000256" key="1">
    <source>
        <dbReference type="SAM" id="MobiDB-lite"/>
    </source>
</evidence>
<dbReference type="AlphaFoldDB" id="A0AAW0DV01"/>
<proteinExistence type="predicted"/>
<feature type="compositionally biased region" description="Acidic residues" evidence="1">
    <location>
        <begin position="162"/>
        <end position="175"/>
    </location>
</feature>
<sequence>MSSPSKSTSEVGENATLYKAKEKFLAHLENVDTSNGPVNTPNVLKFHFKPEIEAELRAFVTEHGCSMETRIVSRAEQDKIDKRVKSCSQYTSFTVTPEAQREYRKNLQVPLTPTSDSVPKRVPKKVVLRRPNSNGKKPRAKTRSPILSRRIKQTPVERDTPESEDPLGLEQDDDDVVPKTASDPSSASDEMAIRIPIKKFDELCGRLASALLLLPTMDVERAVDCRDELVEVAHELRELRPASLKRGVSVAAGEGEGSRPAVKRLREA</sequence>
<dbReference type="Proteomes" id="UP001362999">
    <property type="component" value="Unassembled WGS sequence"/>
</dbReference>
<evidence type="ECO:0000313" key="3">
    <source>
        <dbReference type="Proteomes" id="UP001362999"/>
    </source>
</evidence>
<comment type="caution">
    <text evidence="2">The sequence shown here is derived from an EMBL/GenBank/DDBJ whole genome shotgun (WGS) entry which is preliminary data.</text>
</comment>